<dbReference type="Proteomes" id="UP001396334">
    <property type="component" value="Unassembled WGS sequence"/>
</dbReference>
<organism evidence="2 3">
    <name type="scientific">Hibiscus sabdariffa</name>
    <name type="common">roselle</name>
    <dbReference type="NCBI Taxonomy" id="183260"/>
    <lineage>
        <taxon>Eukaryota</taxon>
        <taxon>Viridiplantae</taxon>
        <taxon>Streptophyta</taxon>
        <taxon>Embryophyta</taxon>
        <taxon>Tracheophyta</taxon>
        <taxon>Spermatophyta</taxon>
        <taxon>Magnoliopsida</taxon>
        <taxon>eudicotyledons</taxon>
        <taxon>Gunneridae</taxon>
        <taxon>Pentapetalae</taxon>
        <taxon>rosids</taxon>
        <taxon>malvids</taxon>
        <taxon>Malvales</taxon>
        <taxon>Malvaceae</taxon>
        <taxon>Malvoideae</taxon>
        <taxon>Hibiscus</taxon>
    </lineage>
</organism>
<accession>A0ABR2S1P6</accession>
<evidence type="ECO:0000313" key="2">
    <source>
        <dbReference type="EMBL" id="KAK9019067.1"/>
    </source>
</evidence>
<comment type="caution">
    <text evidence="2">The sequence shown here is derived from an EMBL/GenBank/DDBJ whole genome shotgun (WGS) entry which is preliminary data.</text>
</comment>
<dbReference type="InterPro" id="IPR002156">
    <property type="entry name" value="RNaseH_domain"/>
</dbReference>
<evidence type="ECO:0000313" key="3">
    <source>
        <dbReference type="Proteomes" id="UP001396334"/>
    </source>
</evidence>
<dbReference type="InterPro" id="IPR012337">
    <property type="entry name" value="RNaseH-like_sf"/>
</dbReference>
<reference evidence="2 3" key="1">
    <citation type="journal article" date="2024" name="G3 (Bethesda)">
        <title>Genome assembly of Hibiscus sabdariffa L. provides insights into metabolisms of medicinal natural products.</title>
        <authorList>
            <person name="Kim T."/>
        </authorList>
    </citation>
    <scope>NUCLEOTIDE SEQUENCE [LARGE SCALE GENOMIC DNA]</scope>
    <source>
        <strain evidence="2">TK-2024</strain>
        <tissue evidence="2">Old leaves</tissue>
    </source>
</reference>
<keyword evidence="3" id="KW-1185">Reference proteome</keyword>
<feature type="domain" description="RNase H type-1" evidence="1">
    <location>
        <begin position="70"/>
        <end position="187"/>
    </location>
</feature>
<dbReference type="CDD" id="cd06222">
    <property type="entry name" value="RNase_H_like"/>
    <property type="match status" value="1"/>
</dbReference>
<dbReference type="InterPro" id="IPR053151">
    <property type="entry name" value="RNase_H-like"/>
</dbReference>
<dbReference type="Pfam" id="PF13456">
    <property type="entry name" value="RVT_3"/>
    <property type="match status" value="1"/>
</dbReference>
<protein>
    <recommendedName>
        <fullName evidence="1">RNase H type-1 domain-containing protein</fullName>
    </recommendedName>
</protein>
<dbReference type="Gene3D" id="3.30.420.10">
    <property type="entry name" value="Ribonuclease H-like superfamily/Ribonuclease H"/>
    <property type="match status" value="1"/>
</dbReference>
<dbReference type="SUPFAM" id="SSF53098">
    <property type="entry name" value="Ribonuclease H-like"/>
    <property type="match status" value="1"/>
</dbReference>
<dbReference type="PANTHER" id="PTHR47723">
    <property type="entry name" value="OS05G0353850 PROTEIN"/>
    <property type="match status" value="1"/>
</dbReference>
<dbReference type="InterPro" id="IPR036397">
    <property type="entry name" value="RNaseH_sf"/>
</dbReference>
<name>A0ABR2S1P6_9ROSI</name>
<proteinExistence type="predicted"/>
<sequence>MTLNLKDWVLCNLSDSHRFPRCFSNWNLHFGAMLWNLWLPGGTDLLLTIATIGWTSPRWLKPPDPFIKANTDGGKSSALGRSFCGGVARNSAEDWCFGFAKFIGVCSVLDVEVWGAYLGLSLAWEKGFQLVILELDSVAIAGVVRKDYNGYHNFCGHFVELWCRPWHVKVVLVKRQRNQVADTCAKLVNCNTLDIIHFDRPPASVSHLLQLDLSADR</sequence>
<gene>
    <name evidence="2" type="ORF">V6N11_034106</name>
</gene>
<dbReference type="EMBL" id="JBBPBN010000018">
    <property type="protein sequence ID" value="KAK9019067.1"/>
    <property type="molecule type" value="Genomic_DNA"/>
</dbReference>
<dbReference type="InterPro" id="IPR044730">
    <property type="entry name" value="RNase_H-like_dom_plant"/>
</dbReference>
<dbReference type="PANTHER" id="PTHR47723:SF19">
    <property type="entry name" value="POLYNUCLEOTIDYL TRANSFERASE, RIBONUCLEASE H-LIKE SUPERFAMILY PROTEIN"/>
    <property type="match status" value="1"/>
</dbReference>
<evidence type="ECO:0000259" key="1">
    <source>
        <dbReference type="Pfam" id="PF13456"/>
    </source>
</evidence>